<evidence type="ECO:0000313" key="6">
    <source>
        <dbReference type="EMBL" id="GGN04861.1"/>
    </source>
</evidence>
<feature type="signal peptide" evidence="5">
    <location>
        <begin position="1"/>
        <end position="38"/>
    </location>
</feature>
<dbReference type="Pfam" id="PF01839">
    <property type="entry name" value="FG-GAP"/>
    <property type="match status" value="2"/>
</dbReference>
<evidence type="ECO:0000256" key="2">
    <source>
        <dbReference type="ARBA" id="ARBA00022737"/>
    </source>
</evidence>
<reference evidence="6" key="1">
    <citation type="journal article" date="2014" name="Int. J. Syst. Evol. Microbiol.">
        <title>Complete genome sequence of Corynebacterium casei LMG S-19264T (=DSM 44701T), isolated from a smear-ripened cheese.</title>
        <authorList>
            <consortium name="US DOE Joint Genome Institute (JGI-PGF)"/>
            <person name="Walter F."/>
            <person name="Albersmeier A."/>
            <person name="Kalinowski J."/>
            <person name="Ruckert C."/>
        </authorList>
    </citation>
    <scope>NUCLEOTIDE SEQUENCE</scope>
    <source>
        <strain evidence="6">CGMCC 4.7110</strain>
    </source>
</reference>
<evidence type="ECO:0000256" key="3">
    <source>
        <dbReference type="ARBA" id="ARBA00022801"/>
    </source>
</evidence>
<accession>A0A918CQZ5</accession>
<dbReference type="AlphaFoldDB" id="A0A918CQZ5"/>
<sequence>MPQETTRMHTFPRLALATATAAALTGGLLTFSAASASAADPLKAARADFNGDGIGDIATSATTAYVNGHKGAGQVVALYGSASGISTAKRTTLSQNSTGVPGTAEAGDQFGYDLAYADFNGDGYDDLAVGSPTEKVGTDTDGGTVTLLWGSENGLTGKGVDIKDPSPSSHDYWGQTLAAADFDGDGKPDLAVGSSAATVWVFKGGIASNGTPGGRYTVKPPIQSGTASWPYGPLKLTAGDVNGDGRSDLIVDGYETRTSNHWNTNYWLPGSANGLTATGAKALKNGVVTGIGDINGDGFGDIVSGASWDTTLSDGSTVPDSAKGGRVAVTYGSATGPAKAVMFNQNSSNVPGTSEKGDGFGWDLDLGDVNGDGYADLVVSTPNEDIGSKTNTGQVTVLYGSASGIDLASGAQSFAQSTAGVPGDDEKNDLFGADVKLDDVTGDGRADLIIGSYENGGDGAVTYLPSNGSKITTTGSRALAASKVGVSTSGVPQFGAVFAD</sequence>
<feature type="chain" id="PRO_5036742555" description="Integrin-like protein" evidence="5">
    <location>
        <begin position="39"/>
        <end position="500"/>
    </location>
</feature>
<evidence type="ECO:0000256" key="4">
    <source>
        <dbReference type="ARBA" id="ARBA00023180"/>
    </source>
</evidence>
<keyword evidence="2" id="KW-0677">Repeat</keyword>
<gene>
    <name evidence="6" type="ORF">GCM10011578_028320</name>
</gene>
<evidence type="ECO:0000256" key="5">
    <source>
        <dbReference type="SAM" id="SignalP"/>
    </source>
</evidence>
<dbReference type="PRINTS" id="PR01185">
    <property type="entry name" value="INTEGRINA"/>
</dbReference>
<name>A0A918CQZ5_9ACTN</name>
<dbReference type="PANTHER" id="PTHR23221">
    <property type="entry name" value="GLYCOSYLPHOSPHATIDYLINOSITOL PHOSPHOLIPASE D"/>
    <property type="match status" value="1"/>
</dbReference>
<dbReference type="Proteomes" id="UP000653411">
    <property type="component" value="Unassembled WGS sequence"/>
</dbReference>
<reference evidence="6" key="2">
    <citation type="submission" date="2020-09" db="EMBL/GenBank/DDBJ databases">
        <authorList>
            <person name="Sun Q."/>
            <person name="Zhou Y."/>
        </authorList>
    </citation>
    <scope>NUCLEOTIDE SEQUENCE</scope>
    <source>
        <strain evidence="6">CGMCC 4.7110</strain>
    </source>
</reference>
<keyword evidence="7" id="KW-1185">Reference proteome</keyword>
<evidence type="ECO:0000256" key="1">
    <source>
        <dbReference type="ARBA" id="ARBA00022729"/>
    </source>
</evidence>
<keyword evidence="1 5" id="KW-0732">Signal</keyword>
<dbReference type="Gene3D" id="2.130.10.130">
    <property type="entry name" value="Integrin alpha, N-terminal"/>
    <property type="match status" value="4"/>
</dbReference>
<dbReference type="InterPro" id="IPR013519">
    <property type="entry name" value="Int_alpha_beta-p"/>
</dbReference>
<protein>
    <recommendedName>
        <fullName evidence="8">Integrin-like protein</fullName>
    </recommendedName>
</protein>
<dbReference type="EMBL" id="BMML01000005">
    <property type="protein sequence ID" value="GGN04861.1"/>
    <property type="molecule type" value="Genomic_DNA"/>
</dbReference>
<dbReference type="PANTHER" id="PTHR23221:SF7">
    <property type="entry name" value="PHOSPHATIDYLINOSITOL-GLYCAN-SPECIFIC PHOSPHOLIPASE D"/>
    <property type="match status" value="1"/>
</dbReference>
<dbReference type="SUPFAM" id="SSF69318">
    <property type="entry name" value="Integrin alpha N-terminal domain"/>
    <property type="match status" value="1"/>
</dbReference>
<evidence type="ECO:0000313" key="7">
    <source>
        <dbReference type="Proteomes" id="UP000653411"/>
    </source>
</evidence>
<keyword evidence="4" id="KW-0325">Glycoprotein</keyword>
<keyword evidence="3" id="KW-0378">Hydrolase</keyword>
<dbReference type="InterPro" id="IPR013517">
    <property type="entry name" value="FG-GAP"/>
</dbReference>
<dbReference type="GO" id="GO:0007155">
    <property type="term" value="P:cell adhesion"/>
    <property type="evidence" value="ECO:0007669"/>
    <property type="project" value="InterPro"/>
</dbReference>
<proteinExistence type="predicted"/>
<dbReference type="InterPro" id="IPR028994">
    <property type="entry name" value="Integrin_alpha_N"/>
</dbReference>
<dbReference type="GO" id="GO:0016787">
    <property type="term" value="F:hydrolase activity"/>
    <property type="evidence" value="ECO:0007669"/>
    <property type="project" value="UniProtKB-KW"/>
</dbReference>
<dbReference type="Pfam" id="PF13517">
    <property type="entry name" value="FG-GAP_3"/>
    <property type="match status" value="1"/>
</dbReference>
<dbReference type="InterPro" id="IPR000413">
    <property type="entry name" value="Integrin_alpha"/>
</dbReference>
<dbReference type="SMART" id="SM00191">
    <property type="entry name" value="Int_alpha"/>
    <property type="match status" value="6"/>
</dbReference>
<dbReference type="GO" id="GO:0008305">
    <property type="term" value="C:integrin complex"/>
    <property type="evidence" value="ECO:0007669"/>
    <property type="project" value="InterPro"/>
</dbReference>
<evidence type="ECO:0008006" key="8">
    <source>
        <dbReference type="Google" id="ProtNLM"/>
    </source>
</evidence>
<comment type="caution">
    <text evidence="6">The sequence shown here is derived from an EMBL/GenBank/DDBJ whole genome shotgun (WGS) entry which is preliminary data.</text>
</comment>
<dbReference type="PROSITE" id="PS51470">
    <property type="entry name" value="FG_GAP"/>
    <property type="match status" value="2"/>
</dbReference>
<organism evidence="6 7">
    <name type="scientific">Streptomyces fuscichromogenes</name>
    <dbReference type="NCBI Taxonomy" id="1324013"/>
    <lineage>
        <taxon>Bacteria</taxon>
        <taxon>Bacillati</taxon>
        <taxon>Actinomycetota</taxon>
        <taxon>Actinomycetes</taxon>
        <taxon>Kitasatosporales</taxon>
        <taxon>Streptomycetaceae</taxon>
        <taxon>Streptomyces</taxon>
    </lineage>
</organism>